<protein>
    <submittedName>
        <fullName evidence="1">Uncharacterized protein</fullName>
    </submittedName>
</protein>
<dbReference type="EMBL" id="MLIS01000001">
    <property type="protein sequence ID" value="OHU77435.1"/>
    <property type="molecule type" value="Genomic_DNA"/>
</dbReference>
<sequence>MSIEKPTSWETYEDVARLLLDKVGDALRLGFESTEGNRHVSARRAPNGKSTLWASVLTAKR</sequence>
<proteinExistence type="predicted"/>
<reference evidence="1 2" key="1">
    <citation type="submission" date="2016-10" db="EMBL/GenBank/DDBJ databases">
        <title>Evaluation of Human, Veterinary and Environmental Mycobacterium chelonae Isolates by Core Genome Phylogenomic Analysis, Targeted Gene Comparison, and Anti-microbial Susceptibility Patterns: A Tale of Mistaken Identities.</title>
        <authorList>
            <person name="Fogelson S.B."/>
            <person name="Camus A.C."/>
            <person name="Lorenz W."/>
            <person name="Vasireddy R."/>
            <person name="Vasireddy S."/>
            <person name="Smith T."/>
            <person name="Brown-Elliott B.A."/>
            <person name="Wallace R.J.Jr."/>
            <person name="Hasan N.A."/>
            <person name="Reischl U."/>
            <person name="Sanchez S."/>
        </authorList>
    </citation>
    <scope>NUCLEOTIDE SEQUENCE [LARGE SCALE GENOMIC DNA]</scope>
    <source>
        <strain evidence="1 2">15518</strain>
    </source>
</reference>
<dbReference type="Proteomes" id="UP000179441">
    <property type="component" value="Unassembled WGS sequence"/>
</dbReference>
<gene>
    <name evidence="1" type="ORF">BKG84_02500</name>
</gene>
<evidence type="ECO:0000313" key="1">
    <source>
        <dbReference type="EMBL" id="OHU77435.1"/>
    </source>
</evidence>
<name>A0A1S1M690_MYCCH</name>
<organism evidence="1 2">
    <name type="scientific">Mycobacteroides chelonae</name>
    <name type="common">Mycobacterium chelonae</name>
    <dbReference type="NCBI Taxonomy" id="1774"/>
    <lineage>
        <taxon>Bacteria</taxon>
        <taxon>Bacillati</taxon>
        <taxon>Actinomycetota</taxon>
        <taxon>Actinomycetes</taxon>
        <taxon>Mycobacteriales</taxon>
        <taxon>Mycobacteriaceae</taxon>
        <taxon>Mycobacteroides</taxon>
    </lineage>
</organism>
<dbReference type="AlphaFoldDB" id="A0A1S1M690"/>
<evidence type="ECO:0000313" key="2">
    <source>
        <dbReference type="Proteomes" id="UP000179441"/>
    </source>
</evidence>
<keyword evidence="2" id="KW-1185">Reference proteome</keyword>
<comment type="caution">
    <text evidence="1">The sequence shown here is derived from an EMBL/GenBank/DDBJ whole genome shotgun (WGS) entry which is preliminary data.</text>
</comment>
<accession>A0A1S1M690</accession>